<proteinExistence type="predicted"/>
<sequence>MSFRCLNNFSQAMPPKEDQERDVPYITRPGVEPSNCTKGNSIKAPADAYGAARAYIKTNPASNCCTIDSSGHVTQWQLPRNVAAQFRSADDSGITSYYHTDLPVEK</sequence>
<evidence type="ECO:0000313" key="2">
    <source>
        <dbReference type="EMBL" id="KAJ7330696.1"/>
    </source>
</evidence>
<accession>A0A9X0CDR5</accession>
<feature type="region of interest" description="Disordered" evidence="1">
    <location>
        <begin position="9"/>
        <end position="39"/>
    </location>
</feature>
<evidence type="ECO:0000256" key="1">
    <source>
        <dbReference type="SAM" id="MobiDB-lite"/>
    </source>
</evidence>
<dbReference type="EMBL" id="MU827791">
    <property type="protein sequence ID" value="KAJ7330696.1"/>
    <property type="molecule type" value="Genomic_DNA"/>
</dbReference>
<reference evidence="2" key="1">
    <citation type="submission" date="2023-01" db="EMBL/GenBank/DDBJ databases">
        <title>Genome assembly of the deep-sea coral Lophelia pertusa.</title>
        <authorList>
            <person name="Herrera S."/>
            <person name="Cordes E."/>
        </authorList>
    </citation>
    <scope>NUCLEOTIDE SEQUENCE</scope>
    <source>
        <strain evidence="2">USNM1676648</strain>
        <tissue evidence="2">Polyp</tissue>
    </source>
</reference>
<dbReference type="Proteomes" id="UP001163046">
    <property type="component" value="Unassembled WGS sequence"/>
</dbReference>
<keyword evidence="3" id="KW-1185">Reference proteome</keyword>
<gene>
    <name evidence="2" type="ORF">OS493_021623</name>
</gene>
<organism evidence="2 3">
    <name type="scientific">Desmophyllum pertusum</name>
    <dbReference type="NCBI Taxonomy" id="174260"/>
    <lineage>
        <taxon>Eukaryota</taxon>
        <taxon>Metazoa</taxon>
        <taxon>Cnidaria</taxon>
        <taxon>Anthozoa</taxon>
        <taxon>Hexacorallia</taxon>
        <taxon>Scleractinia</taxon>
        <taxon>Caryophylliina</taxon>
        <taxon>Caryophylliidae</taxon>
        <taxon>Desmophyllum</taxon>
    </lineage>
</organism>
<comment type="caution">
    <text evidence="2">The sequence shown here is derived from an EMBL/GenBank/DDBJ whole genome shotgun (WGS) entry which is preliminary data.</text>
</comment>
<dbReference type="AlphaFoldDB" id="A0A9X0CDR5"/>
<protein>
    <submittedName>
        <fullName evidence="2">Uncharacterized protein</fullName>
    </submittedName>
</protein>
<evidence type="ECO:0000313" key="3">
    <source>
        <dbReference type="Proteomes" id="UP001163046"/>
    </source>
</evidence>
<name>A0A9X0CDR5_9CNID</name>